<dbReference type="PANTHER" id="PTHR30096">
    <property type="entry name" value="4,5-DOPA DIOXYGENASE EXTRADIOL-LIKE PROTEIN"/>
    <property type="match status" value="1"/>
</dbReference>
<keyword evidence="4" id="KW-0862">Zinc</keyword>
<dbReference type="InterPro" id="IPR014436">
    <property type="entry name" value="Extradiol_dOase_DODA"/>
</dbReference>
<dbReference type="GO" id="GO:0008270">
    <property type="term" value="F:zinc ion binding"/>
    <property type="evidence" value="ECO:0007669"/>
    <property type="project" value="InterPro"/>
</dbReference>
<evidence type="ECO:0000313" key="8">
    <source>
        <dbReference type="EMBL" id="AOW14696.1"/>
    </source>
</evidence>
<reference evidence="8 9" key="1">
    <citation type="submission" date="2016-10" db="EMBL/GenBank/DDBJ databases">
        <title>Hydorgenophaga sp. LPB0072 isolated from gastropod.</title>
        <authorList>
            <person name="Kim E."/>
            <person name="Yi H."/>
        </authorList>
    </citation>
    <scope>NUCLEOTIDE SEQUENCE [LARGE SCALE GENOMIC DNA]</scope>
    <source>
        <strain evidence="8 9">LPB0072</strain>
    </source>
</reference>
<comment type="cofactor">
    <cofactor evidence="1">
        <name>Zn(2+)</name>
        <dbReference type="ChEBI" id="CHEBI:29105"/>
    </cofactor>
</comment>
<feature type="region of interest" description="Disordered" evidence="6">
    <location>
        <begin position="263"/>
        <end position="287"/>
    </location>
</feature>
<dbReference type="KEGG" id="hyl:LPB072_19560"/>
<evidence type="ECO:0000256" key="2">
    <source>
        <dbReference type="ARBA" id="ARBA00007581"/>
    </source>
</evidence>
<feature type="compositionally biased region" description="Basic and acidic residues" evidence="6">
    <location>
        <begin position="278"/>
        <end position="287"/>
    </location>
</feature>
<feature type="domain" description="Extradiol ring-cleavage dioxygenase class III enzyme subunit B" evidence="7">
    <location>
        <begin position="39"/>
        <end position="239"/>
    </location>
</feature>
<dbReference type="Gene3D" id="3.40.830.10">
    <property type="entry name" value="LigB-like"/>
    <property type="match status" value="1"/>
</dbReference>
<dbReference type="EMBL" id="CP017476">
    <property type="protein sequence ID" value="AOW14696.1"/>
    <property type="molecule type" value="Genomic_DNA"/>
</dbReference>
<dbReference type="CDD" id="cd07363">
    <property type="entry name" value="45_DOPA_Dioxygenase"/>
    <property type="match status" value="1"/>
</dbReference>
<gene>
    <name evidence="8" type="ORF">LPB072_19560</name>
</gene>
<evidence type="ECO:0000256" key="6">
    <source>
        <dbReference type="SAM" id="MobiDB-lite"/>
    </source>
</evidence>
<dbReference type="GO" id="GO:0016702">
    <property type="term" value="F:oxidoreductase activity, acting on single donors with incorporation of molecular oxygen, incorporation of two atoms of oxygen"/>
    <property type="evidence" value="ECO:0007669"/>
    <property type="project" value="UniProtKB-ARBA"/>
</dbReference>
<evidence type="ECO:0000256" key="1">
    <source>
        <dbReference type="ARBA" id="ARBA00001947"/>
    </source>
</evidence>
<dbReference type="PANTHER" id="PTHR30096:SF0">
    <property type="entry name" value="4,5-DOPA DIOXYGENASE EXTRADIOL-LIKE PROTEIN"/>
    <property type="match status" value="1"/>
</dbReference>
<evidence type="ECO:0000256" key="5">
    <source>
        <dbReference type="ARBA" id="ARBA00023002"/>
    </source>
</evidence>
<evidence type="ECO:0000313" key="9">
    <source>
        <dbReference type="Proteomes" id="UP000185680"/>
    </source>
</evidence>
<comment type="similarity">
    <text evidence="2">Belongs to the DODA-type extradiol aromatic ring-opening dioxygenase family.</text>
</comment>
<evidence type="ECO:0000256" key="4">
    <source>
        <dbReference type="ARBA" id="ARBA00022833"/>
    </source>
</evidence>
<dbReference type="PIRSF" id="PIRSF006157">
    <property type="entry name" value="Doxgns_DODA"/>
    <property type="match status" value="1"/>
</dbReference>
<dbReference type="Pfam" id="PF02900">
    <property type="entry name" value="LigB"/>
    <property type="match status" value="1"/>
</dbReference>
<accession>A0A1D8P045</accession>
<evidence type="ECO:0000256" key="3">
    <source>
        <dbReference type="ARBA" id="ARBA00022723"/>
    </source>
</evidence>
<dbReference type="InterPro" id="IPR004183">
    <property type="entry name" value="Xdiol_dOase_suB"/>
</dbReference>
<dbReference type="Proteomes" id="UP000185680">
    <property type="component" value="Chromosome"/>
</dbReference>
<sequence>MPVYYLCHGGGPWPFMEGEFREHMRWLEASLKDLPRQLPKRPTAIVVVSSHWEAHKFSVTSSPAPGMVYDFFGFAPEMYKVQYPAPGSPELARRMVQMMTQAGCAALADGTQGFDHSTYSLLKPIFPDAEVPVVQLSLQQNLDPGEHFHVGQALAPLRNEGVLIIGSGMSCHEHGPHMAIPSSRFDAWLRRSLLEASPAERHEALLHWEKAPHARKVHPREDHLIPLMVAAGAAGSDSATCVYGERLLGSMAVSSYRFGGTREHSPFDRGAPASRPAIHTEKAAVSP</sequence>
<evidence type="ECO:0000259" key="7">
    <source>
        <dbReference type="Pfam" id="PF02900"/>
    </source>
</evidence>
<keyword evidence="5" id="KW-0560">Oxidoreductase</keyword>
<dbReference type="STRING" id="1763535.LPB072_19560"/>
<protein>
    <recommendedName>
        <fullName evidence="7">Extradiol ring-cleavage dioxygenase class III enzyme subunit B domain-containing protein</fullName>
    </recommendedName>
</protein>
<dbReference type="SUPFAM" id="SSF53213">
    <property type="entry name" value="LigB-like"/>
    <property type="match status" value="1"/>
</dbReference>
<keyword evidence="3" id="KW-0479">Metal-binding</keyword>
<organism evidence="8 9">
    <name type="scientific">Hydrogenophaga crassostreae</name>
    <dbReference type="NCBI Taxonomy" id="1763535"/>
    <lineage>
        <taxon>Bacteria</taxon>
        <taxon>Pseudomonadati</taxon>
        <taxon>Pseudomonadota</taxon>
        <taxon>Betaproteobacteria</taxon>
        <taxon>Burkholderiales</taxon>
        <taxon>Comamonadaceae</taxon>
        <taxon>Hydrogenophaga</taxon>
    </lineage>
</organism>
<dbReference type="AlphaFoldDB" id="A0A1D8P045"/>
<name>A0A1D8P045_9BURK</name>
<proteinExistence type="inferred from homology"/>
<dbReference type="GO" id="GO:0008198">
    <property type="term" value="F:ferrous iron binding"/>
    <property type="evidence" value="ECO:0007669"/>
    <property type="project" value="InterPro"/>
</dbReference>